<reference evidence="8" key="2">
    <citation type="submission" date="2015-06" db="UniProtKB">
        <authorList>
            <consortium name="EnsemblMetazoa"/>
        </authorList>
    </citation>
    <scope>IDENTIFICATION</scope>
</reference>
<evidence type="ECO:0000313" key="8">
    <source>
        <dbReference type="EnsemblMetazoa" id="MESCA001984-PA"/>
    </source>
</evidence>
<keyword evidence="3" id="KW-0378">Hydrolase</keyword>
<organism evidence="8 9">
    <name type="scientific">Megaselia scalaris</name>
    <name type="common">Humpbacked fly</name>
    <name type="synonym">Phora scalaris</name>
    <dbReference type="NCBI Taxonomy" id="36166"/>
    <lineage>
        <taxon>Eukaryota</taxon>
        <taxon>Metazoa</taxon>
        <taxon>Ecdysozoa</taxon>
        <taxon>Arthropoda</taxon>
        <taxon>Hexapoda</taxon>
        <taxon>Insecta</taxon>
        <taxon>Pterygota</taxon>
        <taxon>Neoptera</taxon>
        <taxon>Endopterygota</taxon>
        <taxon>Diptera</taxon>
        <taxon>Brachycera</taxon>
        <taxon>Muscomorpha</taxon>
        <taxon>Platypezoidea</taxon>
        <taxon>Phoridae</taxon>
        <taxon>Megaseliini</taxon>
        <taxon>Megaselia</taxon>
    </lineage>
</organism>
<name>T1GF55_MEGSC</name>
<evidence type="ECO:0000259" key="7">
    <source>
        <dbReference type="Pfam" id="PF00135"/>
    </source>
</evidence>
<accession>T1GF55</accession>
<keyword evidence="5" id="KW-0325">Glycoprotein</keyword>
<evidence type="ECO:0000256" key="1">
    <source>
        <dbReference type="ARBA" id="ARBA00005964"/>
    </source>
</evidence>
<dbReference type="Proteomes" id="UP000015102">
    <property type="component" value="Unassembled WGS sequence"/>
</dbReference>
<dbReference type="OMA" id="DGIIGHG"/>
<dbReference type="PANTHER" id="PTHR43142">
    <property type="entry name" value="CARBOXYLIC ESTER HYDROLASE"/>
    <property type="match status" value="1"/>
</dbReference>
<dbReference type="InterPro" id="IPR002018">
    <property type="entry name" value="CarbesteraseB"/>
</dbReference>
<dbReference type="STRING" id="36166.T1GF55"/>
<evidence type="ECO:0000313" key="9">
    <source>
        <dbReference type="Proteomes" id="UP000015102"/>
    </source>
</evidence>
<dbReference type="AlphaFoldDB" id="T1GF55"/>
<dbReference type="EMBL" id="CAQQ02392068">
    <property type="status" value="NOT_ANNOTATED_CDS"/>
    <property type="molecule type" value="Genomic_DNA"/>
</dbReference>
<proteinExistence type="inferred from homology"/>
<dbReference type="Pfam" id="PF00135">
    <property type="entry name" value="COesterase"/>
    <property type="match status" value="2"/>
</dbReference>
<evidence type="ECO:0000256" key="3">
    <source>
        <dbReference type="ARBA" id="ARBA00022801"/>
    </source>
</evidence>
<dbReference type="Gene3D" id="3.40.50.1820">
    <property type="entry name" value="alpha/beta hydrolase"/>
    <property type="match status" value="1"/>
</dbReference>
<keyword evidence="2" id="KW-0719">Serine esterase</keyword>
<dbReference type="HOGENOM" id="CLU_006586_13_2_1"/>
<reference evidence="9" key="1">
    <citation type="submission" date="2013-02" db="EMBL/GenBank/DDBJ databases">
        <authorList>
            <person name="Hughes D."/>
        </authorList>
    </citation>
    <scope>NUCLEOTIDE SEQUENCE</scope>
    <source>
        <strain>Durham</strain>
        <strain evidence="9">NC isolate 2 -- Noor lab</strain>
    </source>
</reference>
<feature type="domain" description="Carboxylesterase type B" evidence="7">
    <location>
        <begin position="8"/>
        <end position="151"/>
    </location>
</feature>
<dbReference type="SUPFAM" id="SSF53474">
    <property type="entry name" value="alpha/beta-Hydrolases"/>
    <property type="match status" value="1"/>
</dbReference>
<feature type="domain" description="Carboxylesterase type B" evidence="7">
    <location>
        <begin position="153"/>
        <end position="454"/>
    </location>
</feature>
<keyword evidence="9" id="KW-1185">Reference proteome</keyword>
<protein>
    <recommendedName>
        <fullName evidence="6">carboxylesterase</fullName>
        <ecNumber evidence="6">3.1.1.1</ecNumber>
    </recommendedName>
</protein>
<evidence type="ECO:0000256" key="4">
    <source>
        <dbReference type="ARBA" id="ARBA00023157"/>
    </source>
</evidence>
<dbReference type="ESTHER" id="megsc-t1gf55">
    <property type="family name" value="Carb_B_Arthropoda"/>
</dbReference>
<dbReference type="EC" id="3.1.1.1" evidence="6"/>
<dbReference type="EnsemblMetazoa" id="MESCA001984-RA">
    <property type="protein sequence ID" value="MESCA001984-PA"/>
    <property type="gene ID" value="MESCA001984"/>
</dbReference>
<comment type="similarity">
    <text evidence="1">Belongs to the type-B carboxylesterase/lipase family.</text>
</comment>
<sequence length="455" mass="51396">FSQDAIGITTKLGPIKGTFIKSFQGNTIYAFRGIKYATSKRFEAAVPVEKWTKPFDATKDGDICPQPKSKAMDYPSMSEDCLVLNVYTPDYKGNYSVIVHIHGGGNYAGMSHSSEIGPQYIVDKSVVLVTINYRLGALGFLSTGSKDSPGNNDYGGNPDSITLSGQSAGSMAVTLHLVSPMSKHLFHKAIAMSASTTHHYFVDNKKWTKELAHFLRCPMYDGASVVKCLREKTWEEIINACATWEPYSVINMKWNYEIEEDFGQERFLLDNPTNLFASGNFQKVPLMTGLTKDEFQYHIMHLPYFTGLLDDMNLNFKGYVPEFLTVDPNSNDINSISDKLYNFYVGPNKITAENITQNFGLMYSDAILSHGVHRLVELTRSFEDVYFYRFDYMGQYSLLVDSNGKPFAVVHVDELMYLFNYNSVAPLFNKTDPEVAIMNQMTDYWTSFARDGKPY</sequence>
<dbReference type="PANTHER" id="PTHR43142:SF1">
    <property type="entry name" value="CARBOXYLIC ESTER HYDROLASE"/>
    <property type="match status" value="1"/>
</dbReference>
<evidence type="ECO:0000256" key="6">
    <source>
        <dbReference type="ARBA" id="ARBA00039155"/>
    </source>
</evidence>
<keyword evidence="4" id="KW-1015">Disulfide bond</keyword>
<dbReference type="InterPro" id="IPR029058">
    <property type="entry name" value="AB_hydrolase_fold"/>
</dbReference>
<dbReference type="GO" id="GO:0106435">
    <property type="term" value="F:carboxylesterase activity"/>
    <property type="evidence" value="ECO:0007669"/>
    <property type="project" value="UniProtKB-EC"/>
</dbReference>
<evidence type="ECO:0000256" key="5">
    <source>
        <dbReference type="ARBA" id="ARBA00023180"/>
    </source>
</evidence>
<evidence type="ECO:0000256" key="2">
    <source>
        <dbReference type="ARBA" id="ARBA00022487"/>
    </source>
</evidence>